<dbReference type="PANTHER" id="PTHR48050:SF13">
    <property type="entry name" value="STEROL 3-BETA-GLUCOSYLTRANSFERASE UGT80A2"/>
    <property type="match status" value="1"/>
</dbReference>
<dbReference type="PANTHER" id="PTHR48050">
    <property type="entry name" value="STEROL 3-BETA-GLUCOSYLTRANSFERASE"/>
    <property type="match status" value="1"/>
</dbReference>
<sequence>MKALLAFGGSRGDAQPGVLLARELIRRHHHVTLAVSPNLLGHAVEYDVPAVSFGPDTGELLRAQFSRAGRRGPIGQIKALRALSRQGFAESVGDLLPAAAGIDVVVGGMANEEVARGVAASSGVPFAAVHYFPILPSRSVPIVPTKLGENLPGGMNHLGWTAVRRARAWAVSPDVTALRNRAPAIGNAREVAIQAYDERLFGRLGAEWRSDRPFTGFLAPPRVIESIDARLSEWLTAGSAPVYAGFGSMPVDDPLAAIGLLHKCCARLGRRLLFIAGWNTIDPVFTPELVVVPSVDHTAVLPHCAVAVHHGGAGTTAAALRAGVPSVVCSFMADQHYWGQRIQTLGLGAALPFSRLTSRRLNTLLETAQTDRIAQRTAAFAATFRHDGVQRCADIVEWLAHTGSSAIAVANERSS</sequence>
<dbReference type="Proteomes" id="UP000221961">
    <property type="component" value="Chromosome"/>
</dbReference>
<protein>
    <recommendedName>
        <fullName evidence="1">Erythromycin biosynthesis protein CIII-like C-terminal domain-containing protein</fullName>
    </recommendedName>
</protein>
<dbReference type="InterPro" id="IPR010610">
    <property type="entry name" value="EryCIII-like_C"/>
</dbReference>
<evidence type="ECO:0000313" key="3">
    <source>
        <dbReference type="Proteomes" id="UP000221961"/>
    </source>
</evidence>
<dbReference type="FunFam" id="3.40.50.2000:FF:000009">
    <property type="entry name" value="Sterol 3-beta-glucosyltransferase UGT80A2"/>
    <property type="match status" value="1"/>
</dbReference>
<gene>
    <name evidence="2" type="ORF">CRH09_26790</name>
</gene>
<evidence type="ECO:0000259" key="1">
    <source>
        <dbReference type="Pfam" id="PF06722"/>
    </source>
</evidence>
<dbReference type="AlphaFoldDB" id="A0A291RPV2"/>
<dbReference type="GO" id="GO:0008194">
    <property type="term" value="F:UDP-glycosyltransferase activity"/>
    <property type="evidence" value="ECO:0007669"/>
    <property type="project" value="InterPro"/>
</dbReference>
<dbReference type="SUPFAM" id="SSF53756">
    <property type="entry name" value="UDP-Glycosyltransferase/glycogen phosphorylase"/>
    <property type="match status" value="1"/>
</dbReference>
<feature type="domain" description="Erythromycin biosynthesis protein CIII-like C-terminal" evidence="1">
    <location>
        <begin position="292"/>
        <end position="374"/>
    </location>
</feature>
<dbReference type="Gene3D" id="3.40.50.2000">
    <property type="entry name" value="Glycogen Phosphorylase B"/>
    <property type="match status" value="2"/>
</dbReference>
<proteinExistence type="predicted"/>
<reference evidence="2 3" key="1">
    <citation type="submission" date="2017-10" db="EMBL/GenBank/DDBJ databases">
        <title>Comparative genomics between pathogenic Norcardia.</title>
        <authorList>
            <person name="Zeng L."/>
        </authorList>
    </citation>
    <scope>NUCLEOTIDE SEQUENCE [LARGE SCALE GENOMIC DNA]</scope>
    <source>
        <strain evidence="2 3">NC_YFY_NT001</strain>
    </source>
</reference>
<dbReference type="KEGG" id="ntp:CRH09_26790"/>
<dbReference type="GO" id="GO:0016758">
    <property type="term" value="F:hexosyltransferase activity"/>
    <property type="evidence" value="ECO:0007669"/>
    <property type="project" value="UniProtKB-ARBA"/>
</dbReference>
<organism evidence="2 3">
    <name type="scientific">Nocardia terpenica</name>
    <dbReference type="NCBI Taxonomy" id="455432"/>
    <lineage>
        <taxon>Bacteria</taxon>
        <taxon>Bacillati</taxon>
        <taxon>Actinomycetota</taxon>
        <taxon>Actinomycetes</taxon>
        <taxon>Mycobacteriales</taxon>
        <taxon>Nocardiaceae</taxon>
        <taxon>Nocardia</taxon>
    </lineage>
</organism>
<dbReference type="CDD" id="cd03784">
    <property type="entry name" value="GT1_Gtf-like"/>
    <property type="match status" value="1"/>
</dbReference>
<dbReference type="GeneID" id="88360924"/>
<dbReference type="RefSeq" id="WP_098696278.1">
    <property type="nucleotide sequence ID" value="NZ_CP023778.1"/>
</dbReference>
<accession>A0A291RPV2</accession>
<name>A0A291RPV2_9NOCA</name>
<dbReference type="GO" id="GO:0017000">
    <property type="term" value="P:antibiotic biosynthetic process"/>
    <property type="evidence" value="ECO:0007669"/>
    <property type="project" value="UniProtKB-ARBA"/>
</dbReference>
<dbReference type="EMBL" id="CP023778">
    <property type="protein sequence ID" value="ATL69244.1"/>
    <property type="molecule type" value="Genomic_DNA"/>
</dbReference>
<dbReference type="InterPro" id="IPR050426">
    <property type="entry name" value="Glycosyltransferase_28"/>
</dbReference>
<dbReference type="InterPro" id="IPR002213">
    <property type="entry name" value="UDP_glucos_trans"/>
</dbReference>
<dbReference type="Pfam" id="PF06722">
    <property type="entry name" value="EryCIII-like_C"/>
    <property type="match status" value="1"/>
</dbReference>
<evidence type="ECO:0000313" key="2">
    <source>
        <dbReference type="EMBL" id="ATL69244.1"/>
    </source>
</evidence>